<name>A0A1B9BWC9_9PROT</name>
<accession>A0A1B9BWC9</accession>
<gene>
    <name evidence="1" type="ORF">BBC27_01160</name>
</gene>
<proteinExistence type="predicted"/>
<evidence type="ECO:0000313" key="1">
    <source>
        <dbReference type="EMBL" id="OCB01973.1"/>
    </source>
</evidence>
<dbReference type="RefSeq" id="WP_065413947.1">
    <property type="nucleotide sequence ID" value="NZ_CP059488.1"/>
</dbReference>
<dbReference type="AlphaFoldDB" id="A0A1B9BWC9"/>
<dbReference type="EMBL" id="MASQ01000108">
    <property type="protein sequence ID" value="OCB01973.1"/>
    <property type="molecule type" value="Genomic_DNA"/>
</dbReference>
<sequence>MDPDNRHRDLLHWLAGAARGQDKTALARDLLDHLEDGCAKLFVTWRAMDARRRFPEVFAGGAYLPLAANGA</sequence>
<evidence type="ECO:0000313" key="2">
    <source>
        <dbReference type="Proteomes" id="UP000093129"/>
    </source>
</evidence>
<comment type="caution">
    <text evidence="1">The sequence shown here is derived from an EMBL/GenBank/DDBJ whole genome shotgun (WGS) entry which is preliminary data.</text>
</comment>
<protein>
    <submittedName>
        <fullName evidence="1">Uncharacterized protein</fullName>
    </submittedName>
</protein>
<dbReference type="Proteomes" id="UP000093129">
    <property type="component" value="Unassembled WGS sequence"/>
</dbReference>
<dbReference type="Gene3D" id="3.20.20.80">
    <property type="entry name" value="Glycosidases"/>
    <property type="match status" value="1"/>
</dbReference>
<reference evidence="1 2" key="1">
    <citation type="submission" date="2016-07" db="EMBL/GenBank/DDBJ databases">
        <title>Draft genome of a psychrotolerant acidophile Acidithiobacillus ferrivorans strain YL15.</title>
        <authorList>
            <person name="Peng T."/>
            <person name="Ma L."/>
            <person name="Nan M."/>
            <person name="An N."/>
            <person name="Wang M."/>
            <person name="Qiu G."/>
            <person name="Zeng W."/>
        </authorList>
    </citation>
    <scope>NUCLEOTIDE SEQUENCE [LARGE SCALE GENOMIC DNA]</scope>
    <source>
        <strain evidence="1 2">YL15</strain>
    </source>
</reference>
<organism evidence="1 2">
    <name type="scientific">Acidithiobacillus ferrivorans</name>
    <dbReference type="NCBI Taxonomy" id="160808"/>
    <lineage>
        <taxon>Bacteria</taxon>
        <taxon>Pseudomonadati</taxon>
        <taxon>Pseudomonadota</taxon>
        <taxon>Acidithiobacillia</taxon>
        <taxon>Acidithiobacillales</taxon>
        <taxon>Acidithiobacillaceae</taxon>
        <taxon>Acidithiobacillus</taxon>
    </lineage>
</organism>